<gene>
    <name evidence="1" type="ORF">A2290_06215</name>
</gene>
<protein>
    <submittedName>
        <fullName evidence="1">Uncharacterized protein</fullName>
    </submittedName>
</protein>
<evidence type="ECO:0000313" key="2">
    <source>
        <dbReference type="Proteomes" id="UP000177905"/>
    </source>
</evidence>
<sequence length="151" mass="17483">MIKFKIISFEIDVAVERSSLDNLIASLRMLDVTLTADLERCANDIKRFGLPVTTSRIKKMIEESKEGLIGWLERLKRLNIPQPSIARQSVSYQPNSPFDDSSPLLVVADRIILTSLKKKYDRFNNESLKLLSYVLINSYRQKKYFIKNNWG</sequence>
<dbReference type="EMBL" id="MEUA01000018">
    <property type="protein sequence ID" value="OGC15651.1"/>
    <property type="molecule type" value="Genomic_DNA"/>
</dbReference>
<comment type="caution">
    <text evidence="1">The sequence shown here is derived from an EMBL/GenBank/DDBJ whole genome shotgun (WGS) entry which is preliminary data.</text>
</comment>
<name>A0A1F4S5E5_UNCSA</name>
<reference evidence="1 2" key="1">
    <citation type="journal article" date="2016" name="Nat. Commun.">
        <title>Thousands of microbial genomes shed light on interconnected biogeochemical processes in an aquifer system.</title>
        <authorList>
            <person name="Anantharaman K."/>
            <person name="Brown C.T."/>
            <person name="Hug L.A."/>
            <person name="Sharon I."/>
            <person name="Castelle C.J."/>
            <person name="Probst A.J."/>
            <person name="Thomas B.C."/>
            <person name="Singh A."/>
            <person name="Wilkins M.J."/>
            <person name="Karaoz U."/>
            <person name="Brodie E.L."/>
            <person name="Williams K.H."/>
            <person name="Hubbard S.S."/>
            <person name="Banfield J.F."/>
        </authorList>
    </citation>
    <scope>NUCLEOTIDE SEQUENCE [LARGE SCALE GENOMIC DNA]</scope>
</reference>
<dbReference type="AlphaFoldDB" id="A0A1F4S5E5"/>
<proteinExistence type="predicted"/>
<accession>A0A1F4S5E5</accession>
<dbReference type="Proteomes" id="UP000177905">
    <property type="component" value="Unassembled WGS sequence"/>
</dbReference>
<organism evidence="1 2">
    <name type="scientific">candidate division WOR-1 bacterium RIFOXYB2_FULL_36_35</name>
    <dbReference type="NCBI Taxonomy" id="1802578"/>
    <lineage>
        <taxon>Bacteria</taxon>
        <taxon>Bacillati</taxon>
        <taxon>Saganbacteria</taxon>
    </lineage>
</organism>
<evidence type="ECO:0000313" key="1">
    <source>
        <dbReference type="EMBL" id="OGC15651.1"/>
    </source>
</evidence>